<feature type="region of interest" description="Disordered" evidence="1">
    <location>
        <begin position="85"/>
        <end position="106"/>
    </location>
</feature>
<feature type="compositionally biased region" description="Basic and acidic residues" evidence="1">
    <location>
        <begin position="86"/>
        <end position="106"/>
    </location>
</feature>
<proteinExistence type="predicted"/>
<reference evidence="2" key="1">
    <citation type="submission" date="2022-08" db="UniProtKB">
        <authorList>
            <consortium name="EnsemblMetazoa"/>
        </authorList>
    </citation>
    <scope>IDENTIFICATION</scope>
    <source>
        <strain evidence="2">EBRO</strain>
    </source>
</reference>
<protein>
    <submittedName>
        <fullName evidence="2">Uncharacterized protein</fullName>
    </submittedName>
</protein>
<accession>A0A182J0C0</accession>
<name>A0A182J0C0_ANOAO</name>
<feature type="region of interest" description="Disordered" evidence="1">
    <location>
        <begin position="21"/>
        <end position="47"/>
    </location>
</feature>
<dbReference type="EMBL" id="AXCP01007924">
    <property type="status" value="NOT_ANNOTATED_CDS"/>
    <property type="molecule type" value="Genomic_DNA"/>
</dbReference>
<dbReference type="EMBL" id="AXCP01007923">
    <property type="status" value="NOT_ANNOTATED_CDS"/>
    <property type="molecule type" value="Genomic_DNA"/>
</dbReference>
<sequence length="139" mass="16112">MRLVAAEERHVVTGMARDRVLDDEREPDRGGQYVATHQLRPKQRRQQIPEHVLDRMRVDGGPGDRCRELVVLLVDQPVQVLGVEQPSRRPLEQIHEDEERSQHPVERVDVERQAPHVQPFGIIAYANATRREKLLLMPL</sequence>
<dbReference type="VEuPathDB" id="VectorBase:AATE008917"/>
<organism evidence="2">
    <name type="scientific">Anopheles atroparvus</name>
    <name type="common">European mosquito</name>
    <dbReference type="NCBI Taxonomy" id="41427"/>
    <lineage>
        <taxon>Eukaryota</taxon>
        <taxon>Metazoa</taxon>
        <taxon>Ecdysozoa</taxon>
        <taxon>Arthropoda</taxon>
        <taxon>Hexapoda</taxon>
        <taxon>Insecta</taxon>
        <taxon>Pterygota</taxon>
        <taxon>Neoptera</taxon>
        <taxon>Endopterygota</taxon>
        <taxon>Diptera</taxon>
        <taxon>Nematocera</taxon>
        <taxon>Culicoidea</taxon>
        <taxon>Culicidae</taxon>
        <taxon>Anophelinae</taxon>
        <taxon>Anopheles</taxon>
    </lineage>
</organism>
<dbReference type="EMBL" id="AXCP01007922">
    <property type="status" value="NOT_ANNOTATED_CDS"/>
    <property type="molecule type" value="Genomic_DNA"/>
</dbReference>
<evidence type="ECO:0000256" key="1">
    <source>
        <dbReference type="SAM" id="MobiDB-lite"/>
    </source>
</evidence>
<evidence type="ECO:0000313" key="2">
    <source>
        <dbReference type="EnsemblMetazoa" id="AATE008917-PA.1"/>
    </source>
</evidence>
<dbReference type="EnsemblMetazoa" id="AATE008917-RA">
    <property type="protein sequence ID" value="AATE008917-PA.1"/>
    <property type="gene ID" value="AATE008917"/>
</dbReference>
<dbReference type="AlphaFoldDB" id="A0A182J0C0"/>